<protein>
    <submittedName>
        <fullName evidence="3">Uncharacterized protein</fullName>
    </submittedName>
</protein>
<feature type="compositionally biased region" description="Basic and acidic residues" evidence="1">
    <location>
        <begin position="15"/>
        <end position="29"/>
    </location>
</feature>
<dbReference type="Proteomes" id="UP001151529">
    <property type="component" value="Chromosome 1"/>
</dbReference>
<dbReference type="AlphaFoldDB" id="A0A6N2KEB9"/>
<keyword evidence="4" id="KW-1185">Reference proteome</keyword>
<dbReference type="EMBL" id="CAADRP010000113">
    <property type="protein sequence ID" value="VFU23346.1"/>
    <property type="molecule type" value="Genomic_DNA"/>
</dbReference>
<proteinExistence type="predicted"/>
<dbReference type="EMBL" id="JAPFFL010000007">
    <property type="protein sequence ID" value="KAJ6714901.1"/>
    <property type="molecule type" value="Genomic_DNA"/>
</dbReference>
<feature type="compositionally biased region" description="Basic and acidic residues" evidence="1">
    <location>
        <begin position="37"/>
        <end position="48"/>
    </location>
</feature>
<reference evidence="2" key="2">
    <citation type="submission" date="2022-11" db="EMBL/GenBank/DDBJ databases">
        <authorList>
            <person name="Hyden B.L."/>
            <person name="Feng K."/>
            <person name="Yates T."/>
            <person name="Jawdy S."/>
            <person name="Smart L.B."/>
            <person name="Muchero W."/>
        </authorList>
    </citation>
    <scope>NUCLEOTIDE SEQUENCE</scope>
    <source>
        <tissue evidence="2">Shoot tip</tissue>
    </source>
</reference>
<gene>
    <name evidence="2" type="ORF">OIU85_026409</name>
    <name evidence="3" type="ORF">SVIM_LOCUS34492</name>
</gene>
<organism evidence="3">
    <name type="scientific">Salix viminalis</name>
    <name type="common">Common osier</name>
    <name type="synonym">Basket willow</name>
    <dbReference type="NCBI Taxonomy" id="40686"/>
    <lineage>
        <taxon>Eukaryota</taxon>
        <taxon>Viridiplantae</taxon>
        <taxon>Streptophyta</taxon>
        <taxon>Embryophyta</taxon>
        <taxon>Tracheophyta</taxon>
        <taxon>Spermatophyta</taxon>
        <taxon>Magnoliopsida</taxon>
        <taxon>eudicotyledons</taxon>
        <taxon>Gunneridae</taxon>
        <taxon>Pentapetalae</taxon>
        <taxon>rosids</taxon>
        <taxon>fabids</taxon>
        <taxon>Malpighiales</taxon>
        <taxon>Salicaceae</taxon>
        <taxon>Saliceae</taxon>
        <taxon>Salix</taxon>
    </lineage>
</organism>
<sequence length="68" mass="7243">MDPRAGGLKPTIAADKAKTHGNGQDEKHGGQGPNQMDPRDDGLKKMEAINEANMHGPGTKHSRAERGK</sequence>
<reference evidence="2" key="3">
    <citation type="journal article" date="2023" name="Int. J. Mol. Sci.">
        <title>De Novo Assembly and Annotation of 11 Diverse Shrub Willow (Salix) Genomes Reveals Novel Gene Organization in Sex-Linked Regions.</title>
        <authorList>
            <person name="Hyden B."/>
            <person name="Feng K."/>
            <person name="Yates T.B."/>
            <person name="Jawdy S."/>
            <person name="Cereghino C."/>
            <person name="Smart L.B."/>
            <person name="Muchero W."/>
        </authorList>
    </citation>
    <scope>NUCLEOTIDE SEQUENCE [LARGE SCALE GENOMIC DNA]</scope>
    <source>
        <tissue evidence="2">Shoot tip</tissue>
    </source>
</reference>
<evidence type="ECO:0000256" key="1">
    <source>
        <dbReference type="SAM" id="MobiDB-lite"/>
    </source>
</evidence>
<evidence type="ECO:0000313" key="2">
    <source>
        <dbReference type="EMBL" id="KAJ6714901.1"/>
    </source>
</evidence>
<feature type="region of interest" description="Disordered" evidence="1">
    <location>
        <begin position="1"/>
        <end position="68"/>
    </location>
</feature>
<accession>A0A6N2KEB9</accession>
<evidence type="ECO:0000313" key="3">
    <source>
        <dbReference type="EMBL" id="VFU23346.1"/>
    </source>
</evidence>
<reference evidence="3" key="1">
    <citation type="submission" date="2019-03" db="EMBL/GenBank/DDBJ databases">
        <authorList>
            <person name="Mank J."/>
            <person name="Almeida P."/>
        </authorList>
    </citation>
    <scope>NUCLEOTIDE SEQUENCE</scope>
    <source>
        <strain evidence="3">78183</strain>
    </source>
</reference>
<evidence type="ECO:0000313" key="4">
    <source>
        <dbReference type="Proteomes" id="UP001151529"/>
    </source>
</evidence>
<name>A0A6N2KEB9_SALVM</name>